<protein>
    <recommendedName>
        <fullName evidence="3">F-box domain-containing protein</fullName>
    </recommendedName>
</protein>
<dbReference type="VEuPathDB" id="FungiDB:BD410DRAFT_810578"/>
<name>A0A4Y7PDT6_9AGAM</name>
<evidence type="ECO:0008006" key="3">
    <source>
        <dbReference type="Google" id="ProtNLM"/>
    </source>
</evidence>
<organism evidence="1 2">
    <name type="scientific">Rickenella mellea</name>
    <dbReference type="NCBI Taxonomy" id="50990"/>
    <lineage>
        <taxon>Eukaryota</taxon>
        <taxon>Fungi</taxon>
        <taxon>Dikarya</taxon>
        <taxon>Basidiomycota</taxon>
        <taxon>Agaricomycotina</taxon>
        <taxon>Agaricomycetes</taxon>
        <taxon>Hymenochaetales</taxon>
        <taxon>Rickenellaceae</taxon>
        <taxon>Rickenella</taxon>
    </lineage>
</organism>
<accession>A0A4Y7PDT6</accession>
<reference evidence="1 2" key="1">
    <citation type="submission" date="2018-06" db="EMBL/GenBank/DDBJ databases">
        <title>A transcriptomic atlas of mushroom development highlights an independent origin of complex multicellularity.</title>
        <authorList>
            <consortium name="DOE Joint Genome Institute"/>
            <person name="Krizsan K."/>
            <person name="Almasi E."/>
            <person name="Merenyi Z."/>
            <person name="Sahu N."/>
            <person name="Viragh M."/>
            <person name="Koszo T."/>
            <person name="Mondo S."/>
            <person name="Kiss B."/>
            <person name="Balint B."/>
            <person name="Kues U."/>
            <person name="Barry K."/>
            <person name="Hegedus J.C."/>
            <person name="Henrissat B."/>
            <person name="Johnson J."/>
            <person name="Lipzen A."/>
            <person name="Ohm R."/>
            <person name="Nagy I."/>
            <person name="Pangilinan J."/>
            <person name="Yan J."/>
            <person name="Xiong Y."/>
            <person name="Grigoriev I.V."/>
            <person name="Hibbett D.S."/>
            <person name="Nagy L.G."/>
        </authorList>
    </citation>
    <scope>NUCLEOTIDE SEQUENCE [LARGE SCALE GENOMIC DNA]</scope>
    <source>
        <strain evidence="1 2">SZMC22713</strain>
    </source>
</reference>
<gene>
    <name evidence="1" type="ORF">BD410DRAFT_810578</name>
</gene>
<dbReference type="EMBL" id="ML170644">
    <property type="protein sequence ID" value="TDL13406.1"/>
    <property type="molecule type" value="Genomic_DNA"/>
</dbReference>
<keyword evidence="2" id="KW-1185">Reference proteome</keyword>
<feature type="non-terminal residue" evidence="1">
    <location>
        <position position="1"/>
    </location>
</feature>
<evidence type="ECO:0000313" key="2">
    <source>
        <dbReference type="Proteomes" id="UP000294933"/>
    </source>
</evidence>
<dbReference type="AlphaFoldDB" id="A0A4Y7PDT6"/>
<sequence>NHINQAATFAINRRIFTYKAADGVQHLLRLLTCVSRSGWESGFRESVLPRWGKKHPYTEPLLSMRHALEDAKGFMTALNKVNKNLGKEIRNLQQCCTPLVLEDGIQRLPDEILGHIFEIGHAMTYGCQFGLAVSRVSCRFRNISLALPRLWSRISSYDEGSKIRMLLSRSRHCGLDIIDDNTDLGAIPSLAMEFWKVLGPLSSRWVTLNLSENGTDTLRNLQIRNFPSLREVHLPSFKEAELSTWSIPALSSIYDWDLCFPLLNKGSLQSQLTSMVLYVSSDIDIMALFQGLIGLKALQDLSMHLFGGLATEPGQLDPSEIPEPHSIPIDILRLHVCDSPSQLLVVAIYDILSIYKATQVHHSITQCKNPDTLEHYLLNSKKELFPYGSTIQMKVEETIDISYILKHIAKNCKIAQTVHLELPLAHAGFMANQKNMYILPFNRLLLENCDSLTEQDVVGLAKAVLHSKGLEFLKIITCKQVSDDFLLHLQDAVGPKLQWSLYLREKRKMFKVLCEFCPEQIINSTLPKFSNGSKPSIRKAPQIFLTLSEFMKLLFSTNNSIVFSIICNHAKDPTGKILGRHSLELYELHFVDNNKIPKCLRKCFKWDLLHLVLRERGGLHFSDKGGGLGPVAVPDLSSKSQTACSGIWKLWTE</sequence>
<proteinExistence type="predicted"/>
<dbReference type="Proteomes" id="UP000294933">
    <property type="component" value="Unassembled WGS sequence"/>
</dbReference>
<dbReference type="OrthoDB" id="3229088at2759"/>
<evidence type="ECO:0000313" key="1">
    <source>
        <dbReference type="EMBL" id="TDL13406.1"/>
    </source>
</evidence>